<organism evidence="1 2">
    <name type="scientific">Methylobacterium durans</name>
    <dbReference type="NCBI Taxonomy" id="2202825"/>
    <lineage>
        <taxon>Bacteria</taxon>
        <taxon>Pseudomonadati</taxon>
        <taxon>Pseudomonadota</taxon>
        <taxon>Alphaproteobacteria</taxon>
        <taxon>Hyphomicrobiales</taxon>
        <taxon>Methylobacteriaceae</taxon>
        <taxon>Methylobacterium</taxon>
    </lineage>
</organism>
<name>A0A2U8W024_9HYPH</name>
<sequence>MAAPSFHADEIAAQALGDGVIGDTPAIRSFMPEQHRDFFAGLPYLFAGLVDAAGAPIATILTGRPGFVAAEDPVTLRVSALPAGDDPAAAVLRPAAEIGLLGLDLSTRRRNRANGRVAAIDPAGFTVSVEQSFGNCPRYIQRRAVEPAPRVAGPTETLTRLDEAARALIAGADTFFVASRARSGVGPAAGADISHRGGRPGFVRVAGDVLTIPDFAGNRYFNTLGNLLGEKRASLLFLDFDSGDVLTLQGEVAIDWDGSEADGFEGARRSWRFRALHGWRRPGAVPLRWLLLDASPFLARTGAWAAPD</sequence>
<dbReference type="InterPro" id="IPR012349">
    <property type="entry name" value="Split_barrel_FMN-bd"/>
</dbReference>
<keyword evidence="2" id="KW-1185">Reference proteome</keyword>
<dbReference type="SUPFAM" id="SSF50475">
    <property type="entry name" value="FMN-binding split barrel"/>
    <property type="match status" value="1"/>
</dbReference>
<evidence type="ECO:0000313" key="1">
    <source>
        <dbReference type="EMBL" id="AWN39414.1"/>
    </source>
</evidence>
<dbReference type="EMBL" id="CP029550">
    <property type="protein sequence ID" value="AWN39414.1"/>
    <property type="molecule type" value="Genomic_DNA"/>
</dbReference>
<gene>
    <name evidence="1" type="ORF">DK389_01190</name>
</gene>
<accession>A0A2U8W024</accession>
<reference evidence="2" key="1">
    <citation type="submission" date="2018-05" db="EMBL/GenBank/DDBJ databases">
        <title>Complete Genome Sequence of Methylobacterium sp. 17SD2-17.</title>
        <authorList>
            <person name="Srinivasan S."/>
        </authorList>
    </citation>
    <scope>NUCLEOTIDE SEQUENCE [LARGE SCALE GENOMIC DNA]</scope>
    <source>
        <strain evidence="2">17SD2-17</strain>
    </source>
</reference>
<dbReference type="Proteomes" id="UP000245926">
    <property type="component" value="Chromosome"/>
</dbReference>
<dbReference type="Gene3D" id="2.30.110.10">
    <property type="entry name" value="Electron Transport, Fmn-binding Protein, Chain A"/>
    <property type="match status" value="1"/>
</dbReference>
<dbReference type="RefSeq" id="WP_109886970.1">
    <property type="nucleotide sequence ID" value="NZ_CP029550.1"/>
</dbReference>
<proteinExistence type="predicted"/>
<evidence type="ECO:0000313" key="2">
    <source>
        <dbReference type="Proteomes" id="UP000245926"/>
    </source>
</evidence>
<protein>
    <submittedName>
        <fullName evidence="1">Pyridoxamine 5'-phosphate oxidase</fullName>
    </submittedName>
</protein>
<dbReference type="PANTHER" id="PTHR42815:SF2">
    <property type="entry name" value="FAD-BINDING, PUTATIVE (AFU_ORTHOLOGUE AFUA_6G07600)-RELATED"/>
    <property type="match status" value="1"/>
</dbReference>
<dbReference type="PANTHER" id="PTHR42815">
    <property type="entry name" value="FAD-BINDING, PUTATIVE (AFU_ORTHOLOGUE AFUA_6G07600)-RELATED"/>
    <property type="match status" value="1"/>
</dbReference>
<dbReference type="KEGG" id="mets:DK389_01190"/>
<dbReference type="AlphaFoldDB" id="A0A2U8W024"/>
<dbReference type="OrthoDB" id="9786134at2"/>